<protein>
    <recommendedName>
        <fullName evidence="1">Methyltransferase domain-containing protein</fullName>
    </recommendedName>
</protein>
<dbReference type="InterPro" id="IPR041698">
    <property type="entry name" value="Methyltransf_25"/>
</dbReference>
<evidence type="ECO:0000259" key="1">
    <source>
        <dbReference type="Pfam" id="PF13649"/>
    </source>
</evidence>
<dbReference type="PANTHER" id="PTHR43591">
    <property type="entry name" value="METHYLTRANSFERASE"/>
    <property type="match status" value="1"/>
</dbReference>
<evidence type="ECO:0000313" key="3">
    <source>
        <dbReference type="Proteomes" id="UP000195105"/>
    </source>
</evidence>
<feature type="domain" description="Methyltransferase" evidence="1">
    <location>
        <begin position="57"/>
        <end position="149"/>
    </location>
</feature>
<organism evidence="2 3">
    <name type="scientific">Streptomyces swartbergensis</name>
    <dbReference type="NCBI Taxonomy" id="487165"/>
    <lineage>
        <taxon>Bacteria</taxon>
        <taxon>Bacillati</taxon>
        <taxon>Actinomycetota</taxon>
        <taxon>Actinomycetes</taxon>
        <taxon>Kitasatosporales</taxon>
        <taxon>Streptomycetaceae</taxon>
        <taxon>Streptomyces</taxon>
    </lineage>
</organism>
<evidence type="ECO:0000313" key="2">
    <source>
        <dbReference type="EMBL" id="OUC95455.1"/>
    </source>
</evidence>
<comment type="caution">
    <text evidence="2">The sequence shown here is derived from an EMBL/GenBank/DDBJ whole genome shotgun (WGS) entry which is preliminary data.</text>
</comment>
<dbReference type="GO" id="GO:0008168">
    <property type="term" value="F:methyltransferase activity"/>
    <property type="evidence" value="ECO:0007669"/>
    <property type="project" value="UniProtKB-ARBA"/>
</dbReference>
<dbReference type="CDD" id="cd02440">
    <property type="entry name" value="AdoMet_MTases"/>
    <property type="match status" value="1"/>
</dbReference>
<proteinExistence type="predicted"/>
<dbReference type="Pfam" id="PF13649">
    <property type="entry name" value="Methyltransf_25"/>
    <property type="match status" value="1"/>
</dbReference>
<dbReference type="Gene3D" id="3.40.50.150">
    <property type="entry name" value="Vaccinia Virus protein VP39"/>
    <property type="match status" value="1"/>
</dbReference>
<dbReference type="Proteomes" id="UP000195105">
    <property type="component" value="Unassembled WGS sequence"/>
</dbReference>
<gene>
    <name evidence="2" type="ORF">CA983_33395</name>
</gene>
<dbReference type="EMBL" id="NGFN01000299">
    <property type="protein sequence ID" value="OUC95455.1"/>
    <property type="molecule type" value="Genomic_DNA"/>
</dbReference>
<sequence>MDETDPVRRQSALEGAYDSPQTAAWYAARDDRMNQLLGHPFVFRALNLAGRRGEVLLDYGCGPATVAGHAARHYGVRVLAADVSPAMLAHARNHPIPHASYHRVTDQHIPDLPDACADAAMCNHVLALLPTEDALLRAFQEIRRLLRPGAPFAALTTDPARAGIRYTCQQIGDPGAAYRPGDTLPVRLRYDDDTWQTFPNVYWPADTYPRLLQQAGFTGIGQHHPTVAQAEADPATDPALLLSSTWNAERTHPPLLLTTARA</sequence>
<reference evidence="2 3" key="1">
    <citation type="submission" date="2017-05" db="EMBL/GenBank/DDBJ databases">
        <title>Biotechnological potential of actinobacteria isolated from South African environments.</title>
        <authorList>
            <person name="Le Roes-Hill M."/>
            <person name="Prins A."/>
            <person name="Durrell K.A."/>
        </authorList>
    </citation>
    <scope>NUCLEOTIDE SEQUENCE [LARGE SCALE GENOMIC DNA]</scope>
    <source>
        <strain evidence="2 3">HMC13</strain>
    </source>
</reference>
<dbReference type="AlphaFoldDB" id="A0A243RKP8"/>
<feature type="unsure residue" description="D or N" evidence="2">
    <location>
        <position position="192"/>
    </location>
</feature>
<keyword evidence="3" id="KW-1185">Reference proteome</keyword>
<dbReference type="SUPFAM" id="SSF53335">
    <property type="entry name" value="S-adenosyl-L-methionine-dependent methyltransferases"/>
    <property type="match status" value="1"/>
</dbReference>
<name>A0A243RKP8_9ACTN</name>
<dbReference type="InterPro" id="IPR029063">
    <property type="entry name" value="SAM-dependent_MTases_sf"/>
</dbReference>
<accession>A0A243RKP8</accession>